<evidence type="ECO:0000313" key="3">
    <source>
        <dbReference type="EMBL" id="RRJ92835.1"/>
    </source>
</evidence>
<dbReference type="Proteomes" id="UP000275719">
    <property type="component" value="Unassembled WGS sequence"/>
</dbReference>
<comment type="caution">
    <text evidence="3">The sequence shown here is derived from an EMBL/GenBank/DDBJ whole genome shotgun (WGS) entry which is preliminary data.</text>
</comment>
<dbReference type="RefSeq" id="WP_125016928.1">
    <property type="nucleotide sequence ID" value="NZ_RQVQ01000003.1"/>
</dbReference>
<sequence length="132" mass="15207">MKKTILVFVLLGNLFVSHAQANKKDVKNLLEVSGVTSKYELIVDQFSDQLPKESQANFKKDVQIYIDKLINKEVEQYAAAFSQDEILKLIEFYKSPLGIKLLQKTSEIDNTLEQEIDNNQAELQSVIMKYFM</sequence>
<reference evidence="3 4" key="1">
    <citation type="submission" date="2018-11" db="EMBL/GenBank/DDBJ databases">
        <title>Flavobacterium sp. nov., YIM 102701-2 draft genome.</title>
        <authorList>
            <person name="Li G."/>
            <person name="Jiang Y."/>
        </authorList>
    </citation>
    <scope>NUCLEOTIDE SEQUENCE [LARGE SCALE GENOMIC DNA]</scope>
    <source>
        <strain evidence="3 4">YIM 102701-2</strain>
    </source>
</reference>
<name>A0A3P3WCE9_9FLAO</name>
<keyword evidence="4" id="KW-1185">Reference proteome</keyword>
<gene>
    <name evidence="3" type="ORF">EG240_02130</name>
</gene>
<dbReference type="Pfam" id="PF09832">
    <property type="entry name" value="DUF2059"/>
    <property type="match status" value="1"/>
</dbReference>
<accession>A0A3P3WCE9</accession>
<evidence type="ECO:0000259" key="2">
    <source>
        <dbReference type="Pfam" id="PF09832"/>
    </source>
</evidence>
<dbReference type="InterPro" id="IPR018637">
    <property type="entry name" value="DUF2059"/>
</dbReference>
<organism evidence="3 4">
    <name type="scientific">Paenimyroides tangerinum</name>
    <dbReference type="NCBI Taxonomy" id="2488728"/>
    <lineage>
        <taxon>Bacteria</taxon>
        <taxon>Pseudomonadati</taxon>
        <taxon>Bacteroidota</taxon>
        <taxon>Flavobacteriia</taxon>
        <taxon>Flavobacteriales</taxon>
        <taxon>Flavobacteriaceae</taxon>
        <taxon>Paenimyroides</taxon>
    </lineage>
</organism>
<protein>
    <submittedName>
        <fullName evidence="3">DUF2059 domain-containing protein</fullName>
    </submittedName>
</protein>
<feature type="signal peptide" evidence="1">
    <location>
        <begin position="1"/>
        <end position="21"/>
    </location>
</feature>
<dbReference type="OrthoDB" id="1143459at2"/>
<dbReference type="EMBL" id="RQVQ01000003">
    <property type="protein sequence ID" value="RRJ92835.1"/>
    <property type="molecule type" value="Genomic_DNA"/>
</dbReference>
<dbReference type="AlphaFoldDB" id="A0A3P3WCE9"/>
<proteinExistence type="predicted"/>
<evidence type="ECO:0000256" key="1">
    <source>
        <dbReference type="SAM" id="SignalP"/>
    </source>
</evidence>
<feature type="domain" description="DUF2059" evidence="2">
    <location>
        <begin position="68"/>
        <end position="123"/>
    </location>
</feature>
<keyword evidence="1" id="KW-0732">Signal</keyword>
<evidence type="ECO:0000313" key="4">
    <source>
        <dbReference type="Proteomes" id="UP000275719"/>
    </source>
</evidence>
<feature type="chain" id="PRO_5018187465" evidence="1">
    <location>
        <begin position="22"/>
        <end position="132"/>
    </location>
</feature>